<gene>
    <name evidence="1" type="ORF">BU16DRAFT_563209</name>
</gene>
<dbReference type="Proteomes" id="UP000799750">
    <property type="component" value="Unassembled WGS sequence"/>
</dbReference>
<proteinExistence type="predicted"/>
<protein>
    <recommendedName>
        <fullName evidence="3">SprT-like domain-containing protein</fullName>
    </recommendedName>
</protein>
<dbReference type="EMBL" id="MU004191">
    <property type="protein sequence ID" value="KAF2494283.1"/>
    <property type="molecule type" value="Genomic_DNA"/>
</dbReference>
<dbReference type="AlphaFoldDB" id="A0A6A6QRC5"/>
<evidence type="ECO:0008006" key="3">
    <source>
        <dbReference type="Google" id="ProtNLM"/>
    </source>
</evidence>
<dbReference type="OrthoDB" id="3792500at2759"/>
<evidence type="ECO:0000313" key="2">
    <source>
        <dbReference type="Proteomes" id="UP000799750"/>
    </source>
</evidence>
<sequence length="334" mass="37419">MELAEFVVYVKSQHDGSCERVDPNIKNGVHVFKAGKCSSSSTLHSAVDVYLTFPAFDVVPQLSAQSPDKADLAQSVIKYIERACDGYNLIPLQTNALTRWRVSKDGLTEQLKAENISNTVGVEGIQKVVKMFADLLFFGAWKEDYIKIEWVDGTDKQVWGWATEYTISLDPIAPHRELSSIAVAPKLLNFILHEVIHVFLHRFACAACGSTPHGKAWQPIAFKLEEVATDLLGFPVNLGRLTSLQGDLRNGRAELPCFHDVYLYEFECSLPMSGTVAQSIQRTGRGIAAQWFLRSTRTGGTFKATMLRRQRMVDRRFSQTQADLFSGKVTKKRK</sequence>
<evidence type="ECO:0000313" key="1">
    <source>
        <dbReference type="EMBL" id="KAF2494283.1"/>
    </source>
</evidence>
<accession>A0A6A6QRC5</accession>
<organism evidence="1 2">
    <name type="scientific">Lophium mytilinum</name>
    <dbReference type="NCBI Taxonomy" id="390894"/>
    <lineage>
        <taxon>Eukaryota</taxon>
        <taxon>Fungi</taxon>
        <taxon>Dikarya</taxon>
        <taxon>Ascomycota</taxon>
        <taxon>Pezizomycotina</taxon>
        <taxon>Dothideomycetes</taxon>
        <taxon>Pleosporomycetidae</taxon>
        <taxon>Mytilinidiales</taxon>
        <taxon>Mytilinidiaceae</taxon>
        <taxon>Lophium</taxon>
    </lineage>
</organism>
<keyword evidence="2" id="KW-1185">Reference proteome</keyword>
<reference evidence="1" key="1">
    <citation type="journal article" date="2020" name="Stud. Mycol.">
        <title>101 Dothideomycetes genomes: a test case for predicting lifestyles and emergence of pathogens.</title>
        <authorList>
            <person name="Haridas S."/>
            <person name="Albert R."/>
            <person name="Binder M."/>
            <person name="Bloem J."/>
            <person name="Labutti K."/>
            <person name="Salamov A."/>
            <person name="Andreopoulos B."/>
            <person name="Baker S."/>
            <person name="Barry K."/>
            <person name="Bills G."/>
            <person name="Bluhm B."/>
            <person name="Cannon C."/>
            <person name="Castanera R."/>
            <person name="Culley D."/>
            <person name="Daum C."/>
            <person name="Ezra D."/>
            <person name="Gonzalez J."/>
            <person name="Henrissat B."/>
            <person name="Kuo A."/>
            <person name="Liang C."/>
            <person name="Lipzen A."/>
            <person name="Lutzoni F."/>
            <person name="Magnuson J."/>
            <person name="Mondo S."/>
            <person name="Nolan M."/>
            <person name="Ohm R."/>
            <person name="Pangilinan J."/>
            <person name="Park H.-J."/>
            <person name="Ramirez L."/>
            <person name="Alfaro M."/>
            <person name="Sun H."/>
            <person name="Tritt A."/>
            <person name="Yoshinaga Y."/>
            <person name="Zwiers L.-H."/>
            <person name="Turgeon B."/>
            <person name="Goodwin S."/>
            <person name="Spatafora J."/>
            <person name="Crous P."/>
            <person name="Grigoriev I."/>
        </authorList>
    </citation>
    <scope>NUCLEOTIDE SEQUENCE</scope>
    <source>
        <strain evidence="1">CBS 269.34</strain>
    </source>
</reference>
<name>A0A6A6QRC5_9PEZI</name>